<name>A0ABQ3XH32_9ACTN</name>
<keyword evidence="4" id="KW-1185">Reference proteome</keyword>
<proteinExistence type="predicted"/>
<dbReference type="Proteomes" id="UP000612282">
    <property type="component" value="Unassembled WGS sequence"/>
</dbReference>
<protein>
    <recommendedName>
        <fullName evidence="2">GerMN domain-containing protein</fullName>
    </recommendedName>
</protein>
<evidence type="ECO:0000259" key="2">
    <source>
        <dbReference type="SMART" id="SM00909"/>
    </source>
</evidence>
<feature type="signal peptide" evidence="1">
    <location>
        <begin position="1"/>
        <end position="20"/>
    </location>
</feature>
<organism evidence="3 4">
    <name type="scientific">Actinoplanes couchii</name>
    <dbReference type="NCBI Taxonomy" id="403638"/>
    <lineage>
        <taxon>Bacteria</taxon>
        <taxon>Bacillati</taxon>
        <taxon>Actinomycetota</taxon>
        <taxon>Actinomycetes</taxon>
        <taxon>Micromonosporales</taxon>
        <taxon>Micromonosporaceae</taxon>
        <taxon>Actinoplanes</taxon>
    </lineage>
</organism>
<feature type="domain" description="GerMN" evidence="2">
    <location>
        <begin position="78"/>
        <end position="167"/>
    </location>
</feature>
<dbReference type="InterPro" id="IPR019606">
    <property type="entry name" value="GerMN"/>
</dbReference>
<evidence type="ECO:0000313" key="3">
    <source>
        <dbReference type="EMBL" id="GID57781.1"/>
    </source>
</evidence>
<dbReference type="RefSeq" id="WP_203801030.1">
    <property type="nucleotide sequence ID" value="NZ_BAAAQE010000099.1"/>
</dbReference>
<sequence>MIVRLTAVALSSFLALSACGVPSQDEPHPVELPRRPLNVSVSPAPSTDVVGEVAQVLCLTRDSRLVQAVRRADAVPSPQRQLDLLVSGPNLSEQQQGLSTALATTALTVTLPPGSTTATVDISEVDEGTARSDEVLAYGQIVCTLTTRPDIAGVTFQREGRSLQVPRGDGTLSGSPLRAADYRSLIGPV</sequence>
<dbReference type="EMBL" id="BOMG01000076">
    <property type="protein sequence ID" value="GID57781.1"/>
    <property type="molecule type" value="Genomic_DNA"/>
</dbReference>
<evidence type="ECO:0000313" key="4">
    <source>
        <dbReference type="Proteomes" id="UP000612282"/>
    </source>
</evidence>
<evidence type="ECO:0000256" key="1">
    <source>
        <dbReference type="SAM" id="SignalP"/>
    </source>
</evidence>
<dbReference type="PROSITE" id="PS51257">
    <property type="entry name" value="PROKAR_LIPOPROTEIN"/>
    <property type="match status" value="1"/>
</dbReference>
<comment type="caution">
    <text evidence="3">The sequence shown here is derived from an EMBL/GenBank/DDBJ whole genome shotgun (WGS) entry which is preliminary data.</text>
</comment>
<reference evidence="3 4" key="1">
    <citation type="submission" date="2021-01" db="EMBL/GenBank/DDBJ databases">
        <title>Whole genome shotgun sequence of Actinoplanes couchii NBRC 106145.</title>
        <authorList>
            <person name="Komaki H."/>
            <person name="Tamura T."/>
        </authorList>
    </citation>
    <scope>NUCLEOTIDE SEQUENCE [LARGE SCALE GENOMIC DNA]</scope>
    <source>
        <strain evidence="3 4">NBRC 106145</strain>
    </source>
</reference>
<keyword evidence="1" id="KW-0732">Signal</keyword>
<dbReference type="Pfam" id="PF10646">
    <property type="entry name" value="Germane"/>
    <property type="match status" value="1"/>
</dbReference>
<dbReference type="SMART" id="SM00909">
    <property type="entry name" value="Germane"/>
    <property type="match status" value="1"/>
</dbReference>
<accession>A0ABQ3XH32</accession>
<gene>
    <name evidence="3" type="ORF">Aco03nite_061850</name>
</gene>
<feature type="chain" id="PRO_5045591114" description="GerMN domain-containing protein" evidence="1">
    <location>
        <begin position="21"/>
        <end position="189"/>
    </location>
</feature>